<dbReference type="AlphaFoldDB" id="A0A813J850"/>
<reference evidence="1" key="1">
    <citation type="submission" date="2021-02" db="EMBL/GenBank/DDBJ databases">
        <authorList>
            <person name="Dougan E. K."/>
            <person name="Rhodes N."/>
            <person name="Thang M."/>
            <person name="Chan C."/>
        </authorList>
    </citation>
    <scope>NUCLEOTIDE SEQUENCE</scope>
</reference>
<accession>A0A813J850</accession>
<proteinExistence type="predicted"/>
<protein>
    <submittedName>
        <fullName evidence="1">Uncharacterized protein</fullName>
    </submittedName>
</protein>
<sequence>MDTSTSADEAPVLIRCQVSTLGGNALPPWGVARMSYYCWRDHPGLHGARVLGIRMAAEGTRTHRLVPTVLRRVRGVIS</sequence>
<name>A0A813J850_POLGL</name>
<organism evidence="1 2">
    <name type="scientific">Polarella glacialis</name>
    <name type="common">Dinoflagellate</name>
    <dbReference type="NCBI Taxonomy" id="89957"/>
    <lineage>
        <taxon>Eukaryota</taxon>
        <taxon>Sar</taxon>
        <taxon>Alveolata</taxon>
        <taxon>Dinophyceae</taxon>
        <taxon>Suessiales</taxon>
        <taxon>Suessiaceae</taxon>
        <taxon>Polarella</taxon>
    </lineage>
</organism>
<comment type="caution">
    <text evidence="1">The sequence shown here is derived from an EMBL/GenBank/DDBJ whole genome shotgun (WGS) entry which is preliminary data.</text>
</comment>
<evidence type="ECO:0000313" key="2">
    <source>
        <dbReference type="Proteomes" id="UP000626109"/>
    </source>
</evidence>
<dbReference type="EMBL" id="CAJNNW010024471">
    <property type="protein sequence ID" value="CAE8672656.1"/>
    <property type="molecule type" value="Genomic_DNA"/>
</dbReference>
<gene>
    <name evidence="1" type="ORF">PGLA2088_LOCUS18168</name>
</gene>
<feature type="non-terminal residue" evidence="1">
    <location>
        <position position="1"/>
    </location>
</feature>
<dbReference type="Proteomes" id="UP000626109">
    <property type="component" value="Unassembled WGS sequence"/>
</dbReference>
<evidence type="ECO:0000313" key="1">
    <source>
        <dbReference type="EMBL" id="CAE8672656.1"/>
    </source>
</evidence>